<dbReference type="GO" id="GO:0032259">
    <property type="term" value="P:methylation"/>
    <property type="evidence" value="ECO:0007669"/>
    <property type="project" value="UniProtKB-KW"/>
</dbReference>
<dbReference type="PaxDb" id="55529-EKX51092"/>
<evidence type="ECO:0000313" key="7">
    <source>
        <dbReference type="EnsemblProtists" id="EKX51092"/>
    </source>
</evidence>
<reference evidence="7" key="3">
    <citation type="submission" date="2015-06" db="UniProtKB">
        <authorList>
            <consortium name="EnsemblProtists"/>
        </authorList>
    </citation>
    <scope>IDENTIFICATION</scope>
</reference>
<keyword evidence="4" id="KW-0949">S-adenosyl-L-methionine</keyword>
<dbReference type="Proteomes" id="UP000011087">
    <property type="component" value="Unassembled WGS sequence"/>
</dbReference>
<keyword evidence="2" id="KW-0489">Methyltransferase</keyword>
<dbReference type="GO" id="GO:0005739">
    <property type="term" value="C:mitochondrion"/>
    <property type="evidence" value="ECO:0007669"/>
    <property type="project" value="TreeGrafter"/>
</dbReference>
<reference evidence="8" key="2">
    <citation type="submission" date="2012-11" db="EMBL/GenBank/DDBJ databases">
        <authorList>
            <person name="Kuo A."/>
            <person name="Curtis B.A."/>
            <person name="Tanifuji G."/>
            <person name="Burki F."/>
            <person name="Gruber A."/>
            <person name="Irimia M."/>
            <person name="Maruyama S."/>
            <person name="Arias M.C."/>
            <person name="Ball S.G."/>
            <person name="Gile G.H."/>
            <person name="Hirakawa Y."/>
            <person name="Hopkins J.F."/>
            <person name="Rensing S.A."/>
            <person name="Schmutz J."/>
            <person name="Symeonidi A."/>
            <person name="Elias M."/>
            <person name="Eveleigh R.J."/>
            <person name="Herman E.K."/>
            <person name="Klute M.J."/>
            <person name="Nakayama T."/>
            <person name="Obornik M."/>
            <person name="Reyes-Prieto A."/>
            <person name="Armbrust E.V."/>
            <person name="Aves S.J."/>
            <person name="Beiko R.G."/>
            <person name="Coutinho P."/>
            <person name="Dacks J.B."/>
            <person name="Durnford D.G."/>
            <person name="Fast N.M."/>
            <person name="Green B.R."/>
            <person name="Grisdale C."/>
            <person name="Hempe F."/>
            <person name="Henrissat B."/>
            <person name="Hoppner M.P."/>
            <person name="Ishida K.-I."/>
            <person name="Kim E."/>
            <person name="Koreny L."/>
            <person name="Kroth P.G."/>
            <person name="Liu Y."/>
            <person name="Malik S.-B."/>
            <person name="Maier U.G."/>
            <person name="McRose D."/>
            <person name="Mock T."/>
            <person name="Neilson J.A."/>
            <person name="Onodera N.T."/>
            <person name="Poole A.M."/>
            <person name="Pritham E.J."/>
            <person name="Richards T.A."/>
            <person name="Rocap G."/>
            <person name="Roy S.W."/>
            <person name="Sarai C."/>
            <person name="Schaack S."/>
            <person name="Shirato S."/>
            <person name="Slamovits C.H."/>
            <person name="Spencer D.F."/>
            <person name="Suzuki S."/>
            <person name="Worden A.Z."/>
            <person name="Zauner S."/>
            <person name="Barry K."/>
            <person name="Bell C."/>
            <person name="Bharti A.K."/>
            <person name="Crow J.A."/>
            <person name="Grimwood J."/>
            <person name="Kramer R."/>
            <person name="Lindquist E."/>
            <person name="Lucas S."/>
            <person name="Salamov A."/>
            <person name="McFadden G.I."/>
            <person name="Lane C.E."/>
            <person name="Keeling P.J."/>
            <person name="Gray M.W."/>
            <person name="Grigoriev I.V."/>
            <person name="Archibald J.M."/>
        </authorList>
    </citation>
    <scope>NUCLEOTIDE SEQUENCE</scope>
    <source>
        <strain evidence="8">CCMP2712</strain>
    </source>
</reference>
<dbReference type="HOGENOM" id="CLU_1380416_0_0_1"/>
<dbReference type="InterPro" id="IPR026170">
    <property type="entry name" value="FAM173A/B"/>
</dbReference>
<dbReference type="EMBL" id="JH992976">
    <property type="protein sequence ID" value="EKX51092.1"/>
    <property type="molecule type" value="Genomic_DNA"/>
</dbReference>
<dbReference type="KEGG" id="gtt:GUITHDRAFT_103012"/>
<protein>
    <recommendedName>
        <fullName evidence="9">Methyltransferase domain-containing protein</fullName>
    </recommendedName>
</protein>
<evidence type="ECO:0000256" key="3">
    <source>
        <dbReference type="ARBA" id="ARBA00022679"/>
    </source>
</evidence>
<organism evidence="6">
    <name type="scientific">Guillardia theta (strain CCMP2712)</name>
    <name type="common">Cryptophyte</name>
    <dbReference type="NCBI Taxonomy" id="905079"/>
    <lineage>
        <taxon>Eukaryota</taxon>
        <taxon>Cryptophyceae</taxon>
        <taxon>Pyrenomonadales</taxon>
        <taxon>Geminigeraceae</taxon>
        <taxon>Guillardia</taxon>
    </lineage>
</organism>
<proteinExistence type="inferred from homology"/>
<dbReference type="InterPro" id="IPR029063">
    <property type="entry name" value="SAM-dependent_MTases_sf"/>
</dbReference>
<dbReference type="SUPFAM" id="SSF53335">
    <property type="entry name" value="S-adenosyl-L-methionine-dependent methyltransferases"/>
    <property type="match status" value="1"/>
</dbReference>
<dbReference type="PANTHER" id="PTHR13610:SF11">
    <property type="entry name" value="METHYLTRANSFERASE DOMAIN-CONTAINING PROTEIN"/>
    <property type="match status" value="1"/>
</dbReference>
<evidence type="ECO:0000313" key="6">
    <source>
        <dbReference type="EMBL" id="EKX51092.1"/>
    </source>
</evidence>
<evidence type="ECO:0000256" key="2">
    <source>
        <dbReference type="ARBA" id="ARBA00022603"/>
    </source>
</evidence>
<dbReference type="GO" id="GO:0016279">
    <property type="term" value="F:protein-lysine N-methyltransferase activity"/>
    <property type="evidence" value="ECO:0007669"/>
    <property type="project" value="InterPro"/>
</dbReference>
<feature type="compositionally biased region" description="Basic and acidic residues" evidence="5">
    <location>
        <begin position="13"/>
        <end position="23"/>
    </location>
</feature>
<dbReference type="RefSeq" id="XP_005838072.1">
    <property type="nucleotide sequence ID" value="XM_005838015.1"/>
</dbReference>
<name>L1JRL1_GUITC</name>
<dbReference type="OrthoDB" id="66144at2759"/>
<dbReference type="AlphaFoldDB" id="L1JRL1"/>
<dbReference type="GeneID" id="17307967"/>
<evidence type="ECO:0008006" key="9">
    <source>
        <dbReference type="Google" id="ProtNLM"/>
    </source>
</evidence>
<accession>L1JRL1</accession>
<dbReference type="OMA" id="VVSFCWP"/>
<gene>
    <name evidence="6" type="ORF">GUITHDRAFT_103012</name>
</gene>
<dbReference type="Gene3D" id="3.40.50.150">
    <property type="entry name" value="Vaccinia Virus protein VP39"/>
    <property type="match status" value="1"/>
</dbReference>
<feature type="region of interest" description="Disordered" evidence="5">
    <location>
        <begin position="1"/>
        <end position="33"/>
    </location>
</feature>
<evidence type="ECO:0000313" key="8">
    <source>
        <dbReference type="Proteomes" id="UP000011087"/>
    </source>
</evidence>
<reference evidence="6 8" key="1">
    <citation type="journal article" date="2012" name="Nature">
        <title>Algal genomes reveal evolutionary mosaicism and the fate of nucleomorphs.</title>
        <authorList>
            <consortium name="DOE Joint Genome Institute"/>
            <person name="Curtis B.A."/>
            <person name="Tanifuji G."/>
            <person name="Burki F."/>
            <person name="Gruber A."/>
            <person name="Irimia M."/>
            <person name="Maruyama S."/>
            <person name="Arias M.C."/>
            <person name="Ball S.G."/>
            <person name="Gile G.H."/>
            <person name="Hirakawa Y."/>
            <person name="Hopkins J.F."/>
            <person name="Kuo A."/>
            <person name="Rensing S.A."/>
            <person name="Schmutz J."/>
            <person name="Symeonidi A."/>
            <person name="Elias M."/>
            <person name="Eveleigh R.J."/>
            <person name="Herman E.K."/>
            <person name="Klute M.J."/>
            <person name="Nakayama T."/>
            <person name="Obornik M."/>
            <person name="Reyes-Prieto A."/>
            <person name="Armbrust E.V."/>
            <person name="Aves S.J."/>
            <person name="Beiko R.G."/>
            <person name="Coutinho P."/>
            <person name="Dacks J.B."/>
            <person name="Durnford D.G."/>
            <person name="Fast N.M."/>
            <person name="Green B.R."/>
            <person name="Grisdale C.J."/>
            <person name="Hempel F."/>
            <person name="Henrissat B."/>
            <person name="Hoppner M.P."/>
            <person name="Ishida K."/>
            <person name="Kim E."/>
            <person name="Koreny L."/>
            <person name="Kroth P.G."/>
            <person name="Liu Y."/>
            <person name="Malik S.B."/>
            <person name="Maier U.G."/>
            <person name="McRose D."/>
            <person name="Mock T."/>
            <person name="Neilson J.A."/>
            <person name="Onodera N.T."/>
            <person name="Poole A.M."/>
            <person name="Pritham E.J."/>
            <person name="Richards T.A."/>
            <person name="Rocap G."/>
            <person name="Roy S.W."/>
            <person name="Sarai C."/>
            <person name="Schaack S."/>
            <person name="Shirato S."/>
            <person name="Slamovits C.H."/>
            <person name="Spencer D.F."/>
            <person name="Suzuki S."/>
            <person name="Worden A.Z."/>
            <person name="Zauner S."/>
            <person name="Barry K."/>
            <person name="Bell C."/>
            <person name="Bharti A.K."/>
            <person name="Crow J.A."/>
            <person name="Grimwood J."/>
            <person name="Kramer R."/>
            <person name="Lindquist E."/>
            <person name="Lucas S."/>
            <person name="Salamov A."/>
            <person name="McFadden G.I."/>
            <person name="Lane C.E."/>
            <person name="Keeling P.J."/>
            <person name="Gray M.W."/>
            <person name="Grigoriev I.V."/>
            <person name="Archibald J.M."/>
        </authorList>
    </citation>
    <scope>NUCLEOTIDE SEQUENCE</scope>
    <source>
        <strain evidence="6 8">CCMP2712</strain>
    </source>
</reference>
<dbReference type="EnsemblProtists" id="EKX51092">
    <property type="protein sequence ID" value="EKX51092"/>
    <property type="gene ID" value="GUITHDRAFT_103012"/>
</dbReference>
<dbReference type="GO" id="GO:1905706">
    <property type="term" value="P:regulation of mitochondrial ATP synthesis coupled proton transport"/>
    <property type="evidence" value="ECO:0007669"/>
    <property type="project" value="TreeGrafter"/>
</dbReference>
<evidence type="ECO:0000256" key="4">
    <source>
        <dbReference type="ARBA" id="ARBA00022691"/>
    </source>
</evidence>
<evidence type="ECO:0000256" key="1">
    <source>
        <dbReference type="ARBA" id="ARBA00010633"/>
    </source>
</evidence>
<dbReference type="Pfam" id="PF06325">
    <property type="entry name" value="PrmA"/>
    <property type="match status" value="1"/>
</dbReference>
<dbReference type="PANTHER" id="PTHR13610">
    <property type="entry name" value="METHYLTRANSFERASE DOMAIN-CONTAINING PROTEIN"/>
    <property type="match status" value="1"/>
</dbReference>
<keyword evidence="3" id="KW-0808">Transferase</keyword>
<keyword evidence="8" id="KW-1185">Reference proteome</keyword>
<comment type="similarity">
    <text evidence="1">Belongs to the ANT/ATPSC lysine N-methyltransferase family.</text>
</comment>
<dbReference type="STRING" id="905079.L1JRL1"/>
<sequence length="198" mass="21369">MSETVAAGGGGDEGEKIEGGKEEGVDEEDELFATAPRRPRRLFGYDWAGGYVSPFRQTSEEVADKIMQMAGVAAGSVVVDLGSGDGILLVAAAKRGARAVGVELSRDLNAAAMQRAADAGVGSMVEVDVLKVIEKKKSSTSSRQLVAMYLLPEILQKLKPKFLQWLQEGIDVVTVRWRVADFEVVNDGEVDGFWMYAR</sequence>
<evidence type="ECO:0000256" key="5">
    <source>
        <dbReference type="SAM" id="MobiDB-lite"/>
    </source>
</evidence>